<feature type="region of interest" description="Disordered" evidence="1">
    <location>
        <begin position="717"/>
        <end position="743"/>
    </location>
</feature>
<feature type="region of interest" description="Disordered" evidence="1">
    <location>
        <begin position="162"/>
        <end position="260"/>
    </location>
</feature>
<keyword evidence="3" id="KW-1185">Reference proteome</keyword>
<dbReference type="EMBL" id="ML119726">
    <property type="protein sequence ID" value="RPA77466.1"/>
    <property type="molecule type" value="Genomic_DNA"/>
</dbReference>
<feature type="compositionally biased region" description="Polar residues" evidence="1">
    <location>
        <begin position="177"/>
        <end position="192"/>
    </location>
</feature>
<feature type="compositionally biased region" description="Polar residues" evidence="1">
    <location>
        <begin position="212"/>
        <end position="221"/>
    </location>
</feature>
<feature type="compositionally biased region" description="Acidic residues" evidence="1">
    <location>
        <begin position="101"/>
        <end position="114"/>
    </location>
</feature>
<dbReference type="PANTHER" id="PTHR35391:SF7">
    <property type="entry name" value="C2H2-TYPE DOMAIN-CONTAINING PROTEIN"/>
    <property type="match status" value="1"/>
</dbReference>
<sequence>MAQPGSATTSKVGIIRHSSRETVNLFSEARKSNTVDPRLQPAIEDAYIRFLSWAGNVGALVAGNASVDYRLRDEPMVQNLLRSMLDRLNEDLQELLRPELEAMDEEVEWEDDDNDREKEESDGEGRKQEEQKTAIENGGTGKSEENFMLDTGDNNLLYQVHGDQQQQAREEDHDDSSYTGHNEGNMGGPTTRSDLEQANRLRHPNEVAGSQIRVSSFSVPSLETERSGNSPPSSFTSSSGYVSSTSSSESGKGKFRNNTMEEVERTVDQLIRFAKILRRPASTSENARVRAFIGKQSSEDLDFLVFGEPEYGLKQIVRWKLTAKDFRRDLPEALVDRLFESYVFRKMMLLYREMHSAKLRQGTGLNSRMHWPVREAPLAAPLQPTSNAAGMENASVLEQGDMDGFHDLYDNQDQPQLQLEAVSQSEIVRNDHLSVRHSDTNASSFNQQGAYERSLIGSTMSRTGIDRRKQFNIPQYCSYPGIDFRDPMCPYCHKIISEDEMMEPRWSRHVLRDLKPYVCLFPDCMDVDPYYSTTDEWLSHMQNHACHWRCQAASPEKEENGENSQGSRCDGEFYTEDELKEHYHDSHGLGHLFSAIHITRLVESSLVRSSDTFAVLARKLNIGGDVCPMCKKPPDMDKDFVHAPKGSLSDDDNDQLAQRAQLDNCLLSHLEEFALRALPAENSGSENGIRDDRDGDTVRSSDGMSLLTKGSQAVYGLSAHGPMPLPSNDVQQSFDMDSNEDSSNKDLEEYFQNLLLVREMDGGLQDRYNELISRVSAMRNTGFADQGQDEVLQEFAKKHGVNQESSQLEVKR</sequence>
<dbReference type="PANTHER" id="PTHR35391">
    <property type="entry name" value="C2H2-TYPE DOMAIN-CONTAINING PROTEIN-RELATED"/>
    <property type="match status" value="1"/>
</dbReference>
<gene>
    <name evidence="2" type="ORF">BJ508DRAFT_330182</name>
</gene>
<dbReference type="OrthoDB" id="6133115at2759"/>
<reference evidence="2 3" key="1">
    <citation type="journal article" date="2018" name="Nat. Ecol. Evol.">
        <title>Pezizomycetes genomes reveal the molecular basis of ectomycorrhizal truffle lifestyle.</title>
        <authorList>
            <person name="Murat C."/>
            <person name="Payen T."/>
            <person name="Noel B."/>
            <person name="Kuo A."/>
            <person name="Morin E."/>
            <person name="Chen J."/>
            <person name="Kohler A."/>
            <person name="Krizsan K."/>
            <person name="Balestrini R."/>
            <person name="Da Silva C."/>
            <person name="Montanini B."/>
            <person name="Hainaut M."/>
            <person name="Levati E."/>
            <person name="Barry K.W."/>
            <person name="Belfiori B."/>
            <person name="Cichocki N."/>
            <person name="Clum A."/>
            <person name="Dockter R.B."/>
            <person name="Fauchery L."/>
            <person name="Guy J."/>
            <person name="Iotti M."/>
            <person name="Le Tacon F."/>
            <person name="Lindquist E.A."/>
            <person name="Lipzen A."/>
            <person name="Malagnac F."/>
            <person name="Mello A."/>
            <person name="Molinier V."/>
            <person name="Miyauchi S."/>
            <person name="Poulain J."/>
            <person name="Riccioni C."/>
            <person name="Rubini A."/>
            <person name="Sitrit Y."/>
            <person name="Splivallo R."/>
            <person name="Traeger S."/>
            <person name="Wang M."/>
            <person name="Zifcakova L."/>
            <person name="Wipf D."/>
            <person name="Zambonelli A."/>
            <person name="Paolocci F."/>
            <person name="Nowrousian M."/>
            <person name="Ottonello S."/>
            <person name="Baldrian P."/>
            <person name="Spatafora J.W."/>
            <person name="Henrissat B."/>
            <person name="Nagy L.G."/>
            <person name="Aury J.M."/>
            <person name="Wincker P."/>
            <person name="Grigoriev I.V."/>
            <person name="Bonfante P."/>
            <person name="Martin F.M."/>
        </authorList>
    </citation>
    <scope>NUCLEOTIDE SEQUENCE [LARGE SCALE GENOMIC DNA]</scope>
    <source>
        <strain evidence="2 3">RN42</strain>
    </source>
</reference>
<feature type="region of interest" description="Disordered" evidence="1">
    <location>
        <begin position="99"/>
        <end position="149"/>
    </location>
</feature>
<dbReference type="Proteomes" id="UP000275078">
    <property type="component" value="Unassembled WGS sequence"/>
</dbReference>
<feature type="compositionally biased region" description="Low complexity" evidence="1">
    <location>
        <begin position="227"/>
        <end position="250"/>
    </location>
</feature>
<name>A0A3N4HWJ0_ASCIM</name>
<feature type="compositionally biased region" description="Basic and acidic residues" evidence="1">
    <location>
        <begin position="688"/>
        <end position="699"/>
    </location>
</feature>
<feature type="region of interest" description="Disordered" evidence="1">
    <location>
        <begin position="681"/>
        <end position="704"/>
    </location>
</feature>
<accession>A0A3N4HWJ0</accession>
<dbReference type="AlphaFoldDB" id="A0A3N4HWJ0"/>
<evidence type="ECO:0000313" key="2">
    <source>
        <dbReference type="EMBL" id="RPA77466.1"/>
    </source>
</evidence>
<proteinExistence type="predicted"/>
<feature type="compositionally biased region" description="Basic and acidic residues" evidence="1">
    <location>
        <begin position="193"/>
        <end position="205"/>
    </location>
</feature>
<feature type="compositionally biased region" description="Basic and acidic residues" evidence="1">
    <location>
        <begin position="115"/>
        <end position="133"/>
    </location>
</feature>
<protein>
    <recommendedName>
        <fullName evidence="4">C2H2-type domain-containing protein</fullName>
    </recommendedName>
</protein>
<organism evidence="2 3">
    <name type="scientific">Ascobolus immersus RN42</name>
    <dbReference type="NCBI Taxonomy" id="1160509"/>
    <lineage>
        <taxon>Eukaryota</taxon>
        <taxon>Fungi</taxon>
        <taxon>Dikarya</taxon>
        <taxon>Ascomycota</taxon>
        <taxon>Pezizomycotina</taxon>
        <taxon>Pezizomycetes</taxon>
        <taxon>Pezizales</taxon>
        <taxon>Ascobolaceae</taxon>
        <taxon>Ascobolus</taxon>
    </lineage>
</organism>
<evidence type="ECO:0000313" key="3">
    <source>
        <dbReference type="Proteomes" id="UP000275078"/>
    </source>
</evidence>
<evidence type="ECO:0000256" key="1">
    <source>
        <dbReference type="SAM" id="MobiDB-lite"/>
    </source>
</evidence>
<evidence type="ECO:0008006" key="4">
    <source>
        <dbReference type="Google" id="ProtNLM"/>
    </source>
</evidence>